<comment type="caution">
    <text evidence="1">The sequence shown here is derived from an EMBL/GenBank/DDBJ whole genome shotgun (WGS) entry which is preliminary data.</text>
</comment>
<name>A0ABS8TQ92_DATST</name>
<keyword evidence="2" id="KW-1185">Reference proteome</keyword>
<dbReference type="Proteomes" id="UP000823775">
    <property type="component" value="Unassembled WGS sequence"/>
</dbReference>
<evidence type="ECO:0000313" key="2">
    <source>
        <dbReference type="Proteomes" id="UP000823775"/>
    </source>
</evidence>
<protein>
    <submittedName>
        <fullName evidence="1">Uncharacterized protein</fullName>
    </submittedName>
</protein>
<accession>A0ABS8TQ92</accession>
<dbReference type="EMBL" id="JACEIK010001914">
    <property type="protein sequence ID" value="MCD7473071.1"/>
    <property type="molecule type" value="Genomic_DNA"/>
</dbReference>
<organism evidence="1 2">
    <name type="scientific">Datura stramonium</name>
    <name type="common">Jimsonweed</name>
    <name type="synonym">Common thornapple</name>
    <dbReference type="NCBI Taxonomy" id="4076"/>
    <lineage>
        <taxon>Eukaryota</taxon>
        <taxon>Viridiplantae</taxon>
        <taxon>Streptophyta</taxon>
        <taxon>Embryophyta</taxon>
        <taxon>Tracheophyta</taxon>
        <taxon>Spermatophyta</taxon>
        <taxon>Magnoliopsida</taxon>
        <taxon>eudicotyledons</taxon>
        <taxon>Gunneridae</taxon>
        <taxon>Pentapetalae</taxon>
        <taxon>asterids</taxon>
        <taxon>lamiids</taxon>
        <taxon>Solanales</taxon>
        <taxon>Solanaceae</taxon>
        <taxon>Solanoideae</taxon>
        <taxon>Datureae</taxon>
        <taxon>Datura</taxon>
    </lineage>
</organism>
<sequence>MTETPVNIGVIIEDVLTRERVNKRQIFSFRGLLTQFLRGHQIDEEVVDYIPWYDMKEID</sequence>
<reference evidence="1 2" key="1">
    <citation type="journal article" date="2021" name="BMC Genomics">
        <title>Datura genome reveals duplications of psychoactive alkaloid biosynthetic genes and high mutation rate following tissue culture.</title>
        <authorList>
            <person name="Rajewski A."/>
            <person name="Carter-House D."/>
            <person name="Stajich J."/>
            <person name="Litt A."/>
        </authorList>
    </citation>
    <scope>NUCLEOTIDE SEQUENCE [LARGE SCALE GENOMIC DNA]</scope>
    <source>
        <strain evidence="1">AR-01</strain>
    </source>
</reference>
<gene>
    <name evidence="1" type="ORF">HAX54_014656</name>
</gene>
<proteinExistence type="predicted"/>
<feature type="non-terminal residue" evidence="1">
    <location>
        <position position="59"/>
    </location>
</feature>
<evidence type="ECO:0000313" key="1">
    <source>
        <dbReference type="EMBL" id="MCD7473071.1"/>
    </source>
</evidence>